<feature type="compositionally biased region" description="Polar residues" evidence="1">
    <location>
        <begin position="41"/>
        <end position="82"/>
    </location>
</feature>
<proteinExistence type="predicted"/>
<reference evidence="2 3" key="1">
    <citation type="journal article" date="2021" name="BMC Biol.">
        <title>Horizontally acquired antibacterial genes associated with adaptive radiation of ladybird beetles.</title>
        <authorList>
            <person name="Li H.S."/>
            <person name="Tang X.F."/>
            <person name="Huang Y.H."/>
            <person name="Xu Z.Y."/>
            <person name="Chen M.L."/>
            <person name="Du X.Y."/>
            <person name="Qiu B.Y."/>
            <person name="Chen P.T."/>
            <person name="Zhang W."/>
            <person name="Slipinski A."/>
            <person name="Escalona H.E."/>
            <person name="Waterhouse R.M."/>
            <person name="Zwick A."/>
            <person name="Pang H."/>
        </authorList>
    </citation>
    <scope>NUCLEOTIDE SEQUENCE [LARGE SCALE GENOMIC DNA]</scope>
    <source>
        <strain evidence="2">SYSU2018</strain>
    </source>
</reference>
<dbReference type="EMBL" id="JABFTP020000165">
    <property type="protein sequence ID" value="KAL3284954.1"/>
    <property type="molecule type" value="Genomic_DNA"/>
</dbReference>
<accession>A0ABD2P238</accession>
<organism evidence="2 3">
    <name type="scientific">Cryptolaemus montrouzieri</name>
    <dbReference type="NCBI Taxonomy" id="559131"/>
    <lineage>
        <taxon>Eukaryota</taxon>
        <taxon>Metazoa</taxon>
        <taxon>Ecdysozoa</taxon>
        <taxon>Arthropoda</taxon>
        <taxon>Hexapoda</taxon>
        <taxon>Insecta</taxon>
        <taxon>Pterygota</taxon>
        <taxon>Neoptera</taxon>
        <taxon>Endopterygota</taxon>
        <taxon>Coleoptera</taxon>
        <taxon>Polyphaga</taxon>
        <taxon>Cucujiformia</taxon>
        <taxon>Coccinelloidea</taxon>
        <taxon>Coccinellidae</taxon>
        <taxon>Scymninae</taxon>
        <taxon>Scymnini</taxon>
        <taxon>Cryptolaemus</taxon>
    </lineage>
</organism>
<dbReference type="AlphaFoldDB" id="A0ABD2P238"/>
<feature type="compositionally biased region" description="Basic and acidic residues" evidence="1">
    <location>
        <begin position="24"/>
        <end position="34"/>
    </location>
</feature>
<evidence type="ECO:0000256" key="1">
    <source>
        <dbReference type="SAM" id="MobiDB-lite"/>
    </source>
</evidence>
<comment type="caution">
    <text evidence="2">The sequence shown here is derived from an EMBL/GenBank/DDBJ whole genome shotgun (WGS) entry which is preliminary data.</text>
</comment>
<feature type="region of interest" description="Disordered" evidence="1">
    <location>
        <begin position="1"/>
        <end position="119"/>
    </location>
</feature>
<keyword evidence="3" id="KW-1185">Reference proteome</keyword>
<protein>
    <submittedName>
        <fullName evidence="2">Uncharacterized protein</fullName>
    </submittedName>
</protein>
<evidence type="ECO:0000313" key="3">
    <source>
        <dbReference type="Proteomes" id="UP001516400"/>
    </source>
</evidence>
<sequence length="160" mass="17794">MHGNMSKSADKEKVNKRLLPTNVDKSDSRIDLKTYGDVLKNTPTPRSNGTGQQIRTPSSGSHPPSKPNSSNIQVTNNLNSVNRTKKSGSKDGEKFQKVEKKRGRRDENARSGAMKTSESIKTISRKASFYASRFVPETKANDLKNMLKGTFTESKCKIFE</sequence>
<evidence type="ECO:0000313" key="2">
    <source>
        <dbReference type="EMBL" id="KAL3284954.1"/>
    </source>
</evidence>
<dbReference type="Proteomes" id="UP001516400">
    <property type="component" value="Unassembled WGS sequence"/>
</dbReference>
<gene>
    <name evidence="2" type="ORF">HHI36_019083</name>
</gene>
<feature type="compositionally biased region" description="Basic and acidic residues" evidence="1">
    <location>
        <begin position="88"/>
        <end position="109"/>
    </location>
</feature>
<name>A0ABD2P238_9CUCU</name>